<dbReference type="RefSeq" id="WP_274150709.1">
    <property type="nucleotide sequence ID" value="NZ_CP117811.1"/>
</dbReference>
<name>A0ABY7VTK7_9BACT</name>
<proteinExistence type="predicted"/>
<dbReference type="EMBL" id="CP117811">
    <property type="protein sequence ID" value="WDE96644.1"/>
    <property type="molecule type" value="Genomic_DNA"/>
</dbReference>
<evidence type="ECO:0000313" key="1">
    <source>
        <dbReference type="EMBL" id="WDE96644.1"/>
    </source>
</evidence>
<sequence>MGLFSDKCDCGAKVKKAARFCNTCGKGAPGGWVKCYSCGKWVGNESKHCAHCNYDLKPEERGQIYDNKFSKDPTLLLSKLDLKFCSARTESGLTLDTGQMAFVVDGDESSLVESGNLDVKSLAKIGAHAWLLNLDLLVVPLWAEKVQSADLMEFDVYSELIVTWDQQALSKNGIELLASKENLSLEQVKELVSKAAKDVSLKLVRAYKLSELLFNPHERINFDTELQKVIRLELSRLGLRVIHFAVPQLEGKEMRQAMAREKDKVEAAKELEYNLRMREILQEDNLDQLKSEDEVKEYAAQLANQFDIKQDKRDHDLNLLQQVHRHEIDGKELGFKLAEETKIKEHNLAMATKEMAFDDKAKDHQIKQDKKQLNFDVEESEKWLDVKRKKNAVSREDEFARLEKYSKFDLQSLIAALPKAQAENLVKFNQANLREGQPDVVILEMINRFPEMESILKNKMTPDADLLAKLSDFLKSKS</sequence>
<gene>
    <name evidence="1" type="ORF">PQO03_01510</name>
</gene>
<accession>A0ABY7VTK7</accession>
<protein>
    <submittedName>
        <fullName evidence="1">Zinc ribbon domain-containing protein</fullName>
    </submittedName>
</protein>
<reference evidence="1 2" key="1">
    <citation type="submission" date="2023-02" db="EMBL/GenBank/DDBJ databases">
        <title>Genome sequence of Lentisphaera profundi SAORIC-696.</title>
        <authorList>
            <person name="Kim e."/>
            <person name="Cho J.-C."/>
            <person name="Choi A."/>
            <person name="Kang I."/>
        </authorList>
    </citation>
    <scope>NUCLEOTIDE SEQUENCE [LARGE SCALE GENOMIC DNA]</scope>
    <source>
        <strain evidence="1 2">SAORIC-696</strain>
    </source>
</reference>
<organism evidence="1 2">
    <name type="scientific">Lentisphaera profundi</name>
    <dbReference type="NCBI Taxonomy" id="1658616"/>
    <lineage>
        <taxon>Bacteria</taxon>
        <taxon>Pseudomonadati</taxon>
        <taxon>Lentisphaerota</taxon>
        <taxon>Lentisphaeria</taxon>
        <taxon>Lentisphaerales</taxon>
        <taxon>Lentisphaeraceae</taxon>
        <taxon>Lentisphaera</taxon>
    </lineage>
</organism>
<dbReference type="Proteomes" id="UP001214250">
    <property type="component" value="Chromosome 1"/>
</dbReference>
<keyword evidence="2" id="KW-1185">Reference proteome</keyword>
<evidence type="ECO:0000313" key="2">
    <source>
        <dbReference type="Proteomes" id="UP001214250"/>
    </source>
</evidence>